<keyword evidence="2" id="KW-1185">Reference proteome</keyword>
<evidence type="ECO:0000313" key="1">
    <source>
        <dbReference type="EMBL" id="EET60910.1"/>
    </source>
</evidence>
<dbReference type="STRING" id="168384.SAMN05660368_00407"/>
<dbReference type="AlphaFoldDB" id="C6LEC7"/>
<evidence type="ECO:0000313" key="2">
    <source>
        <dbReference type="Proteomes" id="UP000005561"/>
    </source>
</evidence>
<dbReference type="RefSeq" id="WP_006861770.1">
    <property type="nucleotide sequence ID" value="NZ_ACCL02000008.1"/>
</dbReference>
<organism evidence="1 2">
    <name type="scientific">Marvinbryantia formatexigens DSM 14469</name>
    <dbReference type="NCBI Taxonomy" id="478749"/>
    <lineage>
        <taxon>Bacteria</taxon>
        <taxon>Bacillati</taxon>
        <taxon>Bacillota</taxon>
        <taxon>Clostridia</taxon>
        <taxon>Lachnospirales</taxon>
        <taxon>Lachnospiraceae</taxon>
        <taxon>Marvinbryantia</taxon>
    </lineage>
</organism>
<name>C6LEC7_9FIRM</name>
<protein>
    <submittedName>
        <fullName evidence="1">Uncharacterized protein</fullName>
    </submittedName>
</protein>
<dbReference type="Proteomes" id="UP000005561">
    <property type="component" value="Unassembled WGS sequence"/>
</dbReference>
<proteinExistence type="predicted"/>
<comment type="caution">
    <text evidence="1">The sequence shown here is derived from an EMBL/GenBank/DDBJ whole genome shotgun (WGS) entry which is preliminary data.</text>
</comment>
<dbReference type="OrthoDB" id="1663583at2"/>
<sequence>MCNLSKGVEEKGIEIGTLRAIQNLMETLKMTAEQAMAALKIPDSEKGKYSNLLKK</sequence>
<gene>
    <name evidence="1" type="ORF">BRYFOR_06976</name>
</gene>
<accession>C6LEC7</accession>
<dbReference type="EMBL" id="ACCL02000008">
    <property type="protein sequence ID" value="EET60910.1"/>
    <property type="molecule type" value="Genomic_DNA"/>
</dbReference>
<reference evidence="1" key="1">
    <citation type="submission" date="2009-07" db="EMBL/GenBank/DDBJ databases">
        <authorList>
            <person name="Weinstock G."/>
            <person name="Sodergren E."/>
            <person name="Clifton S."/>
            <person name="Fulton L."/>
            <person name="Fulton B."/>
            <person name="Courtney L."/>
            <person name="Fronick C."/>
            <person name="Harrison M."/>
            <person name="Strong C."/>
            <person name="Farmer C."/>
            <person name="Delahaunty K."/>
            <person name="Markovic C."/>
            <person name="Hall O."/>
            <person name="Minx P."/>
            <person name="Tomlinson C."/>
            <person name="Mitreva M."/>
            <person name="Nelson J."/>
            <person name="Hou S."/>
            <person name="Wollam A."/>
            <person name="Pepin K.H."/>
            <person name="Johnson M."/>
            <person name="Bhonagiri V."/>
            <person name="Nash W.E."/>
            <person name="Warren W."/>
            <person name="Chinwalla A."/>
            <person name="Mardis E.R."/>
            <person name="Wilson R.K."/>
        </authorList>
    </citation>
    <scope>NUCLEOTIDE SEQUENCE [LARGE SCALE GENOMIC DNA]</scope>
    <source>
        <strain evidence="1">DSM 14469</strain>
    </source>
</reference>